<organism evidence="1 2">
    <name type="scientific">Actinoplanes octamycinicus</name>
    <dbReference type="NCBI Taxonomy" id="135948"/>
    <lineage>
        <taxon>Bacteria</taxon>
        <taxon>Bacillati</taxon>
        <taxon>Actinomycetota</taxon>
        <taxon>Actinomycetes</taxon>
        <taxon>Micromonosporales</taxon>
        <taxon>Micromonosporaceae</taxon>
        <taxon>Actinoplanes</taxon>
    </lineage>
</organism>
<keyword evidence="1" id="KW-0238">DNA-binding</keyword>
<dbReference type="EMBL" id="JACHNB010000001">
    <property type="protein sequence ID" value="MBB4745102.1"/>
    <property type="molecule type" value="Genomic_DNA"/>
</dbReference>
<protein>
    <submittedName>
        <fullName evidence="1">DNA-binding protein YbaB</fullName>
    </submittedName>
</protein>
<reference evidence="1 2" key="1">
    <citation type="submission" date="2020-08" db="EMBL/GenBank/DDBJ databases">
        <title>Sequencing the genomes of 1000 actinobacteria strains.</title>
        <authorList>
            <person name="Klenk H.-P."/>
        </authorList>
    </citation>
    <scope>NUCLEOTIDE SEQUENCE [LARGE SCALE GENOMIC DNA]</scope>
    <source>
        <strain evidence="1 2">DSM 45809</strain>
    </source>
</reference>
<dbReference type="Gene3D" id="3.30.1310.10">
    <property type="entry name" value="Nucleoid-associated protein YbaB-like domain"/>
    <property type="match status" value="1"/>
</dbReference>
<dbReference type="InterPro" id="IPR036894">
    <property type="entry name" value="YbaB-like_sf"/>
</dbReference>
<keyword evidence="2" id="KW-1185">Reference proteome</keyword>
<comment type="caution">
    <text evidence="1">The sequence shown here is derived from an EMBL/GenBank/DDBJ whole genome shotgun (WGS) entry which is preliminary data.</text>
</comment>
<dbReference type="InterPro" id="IPR004401">
    <property type="entry name" value="YbaB/EbfC"/>
</dbReference>
<evidence type="ECO:0000313" key="2">
    <source>
        <dbReference type="Proteomes" id="UP000546162"/>
    </source>
</evidence>
<dbReference type="Pfam" id="PF02575">
    <property type="entry name" value="YbaB_DNA_bd"/>
    <property type="match status" value="1"/>
</dbReference>
<evidence type="ECO:0000313" key="1">
    <source>
        <dbReference type="EMBL" id="MBB4745102.1"/>
    </source>
</evidence>
<sequence>MASNVEPLLEPGMALDRIAVWQRDIDRLVTRTRTMSARLATLRVTMSDPRRLVEVTVDAQGVLLDLRFGPRLALHDPDTLSRTVMATISEARRRASDRAVAIIVDTVGADSAAIRAMVSGATAPARP</sequence>
<gene>
    <name evidence="1" type="ORF">BJY16_008561</name>
</gene>
<dbReference type="Proteomes" id="UP000546162">
    <property type="component" value="Unassembled WGS sequence"/>
</dbReference>
<dbReference type="GO" id="GO:0003677">
    <property type="term" value="F:DNA binding"/>
    <property type="evidence" value="ECO:0007669"/>
    <property type="project" value="UniProtKB-KW"/>
</dbReference>
<dbReference type="SUPFAM" id="SSF82607">
    <property type="entry name" value="YbaB-like"/>
    <property type="match status" value="1"/>
</dbReference>
<proteinExistence type="predicted"/>
<dbReference type="RefSeq" id="WP_185045389.1">
    <property type="nucleotide sequence ID" value="NZ_BAABFG010000005.1"/>
</dbReference>
<accession>A0A7W7H7M3</accession>
<dbReference type="AlphaFoldDB" id="A0A7W7H7M3"/>
<name>A0A7W7H7M3_9ACTN</name>